<sequence length="140" mass="16168">MDDNKLLTLVNSERISMPSQVSLLIETLDLAVASPATVSRNGMVYNDYKDWGWWPFVNSWLETVDDLEYREMLRRHFLNILTPVLELKRLHLVEGQSVRGQELTGVRSMCRLLGQWPAPGPPGPEEEDNETFSKMRFLFS</sequence>
<dbReference type="GO" id="GO:0051959">
    <property type="term" value="F:dynein light intermediate chain binding"/>
    <property type="evidence" value="ECO:0007669"/>
    <property type="project" value="InterPro"/>
</dbReference>
<evidence type="ECO:0000313" key="2">
    <source>
        <dbReference type="Proteomes" id="UP001153714"/>
    </source>
</evidence>
<dbReference type="PANTHER" id="PTHR45703:SF32">
    <property type="entry name" value="DYNEINS HEAVY CHAIN"/>
    <property type="match status" value="1"/>
</dbReference>
<keyword evidence="2" id="KW-1185">Reference proteome</keyword>
<dbReference type="PANTHER" id="PTHR45703">
    <property type="entry name" value="DYNEIN HEAVY CHAIN"/>
    <property type="match status" value="1"/>
</dbReference>
<dbReference type="GO" id="GO:0045505">
    <property type="term" value="F:dynein intermediate chain binding"/>
    <property type="evidence" value="ECO:0007669"/>
    <property type="project" value="InterPro"/>
</dbReference>
<dbReference type="Proteomes" id="UP001153714">
    <property type="component" value="Chromosome 14"/>
</dbReference>
<dbReference type="InterPro" id="IPR026983">
    <property type="entry name" value="DHC"/>
</dbReference>
<dbReference type="InterPro" id="IPR027417">
    <property type="entry name" value="P-loop_NTPase"/>
</dbReference>
<protein>
    <submittedName>
        <fullName evidence="1">Uncharacterized protein</fullName>
    </submittedName>
</protein>
<proteinExistence type="predicted"/>
<accession>A0A9N9QY20</accession>
<name>A0A9N9QY20_9NEOP</name>
<dbReference type="AlphaFoldDB" id="A0A9N9QY20"/>
<organism evidence="1 2">
    <name type="scientific">Diatraea saccharalis</name>
    <name type="common">sugarcane borer</name>
    <dbReference type="NCBI Taxonomy" id="40085"/>
    <lineage>
        <taxon>Eukaryota</taxon>
        <taxon>Metazoa</taxon>
        <taxon>Ecdysozoa</taxon>
        <taxon>Arthropoda</taxon>
        <taxon>Hexapoda</taxon>
        <taxon>Insecta</taxon>
        <taxon>Pterygota</taxon>
        <taxon>Neoptera</taxon>
        <taxon>Endopterygota</taxon>
        <taxon>Lepidoptera</taxon>
        <taxon>Glossata</taxon>
        <taxon>Ditrysia</taxon>
        <taxon>Pyraloidea</taxon>
        <taxon>Crambidae</taxon>
        <taxon>Crambinae</taxon>
        <taxon>Diatraea</taxon>
    </lineage>
</organism>
<evidence type="ECO:0000313" key="1">
    <source>
        <dbReference type="EMBL" id="CAG9785845.1"/>
    </source>
</evidence>
<dbReference type="GO" id="GO:0007018">
    <property type="term" value="P:microtubule-based movement"/>
    <property type="evidence" value="ECO:0007669"/>
    <property type="project" value="InterPro"/>
</dbReference>
<reference evidence="1" key="2">
    <citation type="submission" date="2022-10" db="EMBL/GenBank/DDBJ databases">
        <authorList>
            <consortium name="ENA_rothamsted_submissions"/>
            <consortium name="culmorum"/>
            <person name="King R."/>
        </authorList>
    </citation>
    <scope>NUCLEOTIDE SEQUENCE</scope>
</reference>
<reference evidence="1" key="1">
    <citation type="submission" date="2021-12" db="EMBL/GenBank/DDBJ databases">
        <authorList>
            <person name="King R."/>
        </authorList>
    </citation>
    <scope>NUCLEOTIDE SEQUENCE</scope>
</reference>
<gene>
    <name evidence="1" type="ORF">DIATSA_LOCUS3843</name>
</gene>
<dbReference type="GO" id="GO:0030286">
    <property type="term" value="C:dynein complex"/>
    <property type="evidence" value="ECO:0007669"/>
    <property type="project" value="InterPro"/>
</dbReference>
<dbReference type="OrthoDB" id="447173at2759"/>
<dbReference type="EMBL" id="OU893345">
    <property type="protein sequence ID" value="CAG9785845.1"/>
    <property type="molecule type" value="Genomic_DNA"/>
</dbReference>
<dbReference type="Gene3D" id="3.40.50.300">
    <property type="entry name" value="P-loop containing nucleotide triphosphate hydrolases"/>
    <property type="match status" value="1"/>
</dbReference>